<reference evidence="8 9" key="1">
    <citation type="journal article" date="2016" name="Nat. Commun.">
        <title>Thousands of microbial genomes shed light on interconnected biogeochemical processes in an aquifer system.</title>
        <authorList>
            <person name="Anantharaman K."/>
            <person name="Brown C.T."/>
            <person name="Hug L.A."/>
            <person name="Sharon I."/>
            <person name="Castelle C.J."/>
            <person name="Probst A.J."/>
            <person name="Thomas B.C."/>
            <person name="Singh A."/>
            <person name="Wilkins M.J."/>
            <person name="Karaoz U."/>
            <person name="Brodie E.L."/>
            <person name="Williams K.H."/>
            <person name="Hubbard S.S."/>
            <person name="Banfield J.F."/>
        </authorList>
    </citation>
    <scope>NUCLEOTIDE SEQUENCE [LARGE SCALE GENOMIC DNA]</scope>
</reference>
<dbReference type="InterPro" id="IPR000100">
    <property type="entry name" value="RNase_P"/>
</dbReference>
<name>A0A1F5EHS7_9BACT</name>
<dbReference type="NCBIfam" id="TIGR00188">
    <property type="entry name" value="rnpA"/>
    <property type="match status" value="1"/>
</dbReference>
<dbReference type="AlphaFoldDB" id="A0A1F5EHS7"/>
<dbReference type="GO" id="GO:0004526">
    <property type="term" value="F:ribonuclease P activity"/>
    <property type="evidence" value="ECO:0007669"/>
    <property type="project" value="UniProtKB-UniRule"/>
</dbReference>
<comment type="similarity">
    <text evidence="6">Belongs to the RnpA family.</text>
</comment>
<dbReference type="STRING" id="1797582.A2442_00025"/>
<evidence type="ECO:0000256" key="7">
    <source>
        <dbReference type="NCBIfam" id="TIGR00188"/>
    </source>
</evidence>
<comment type="subunit">
    <text evidence="6">Consists of a catalytic RNA component (M1 or rnpB) and a protein subunit.</text>
</comment>
<dbReference type="EMBL" id="MFAE01000011">
    <property type="protein sequence ID" value="OGD66941.1"/>
    <property type="molecule type" value="Genomic_DNA"/>
</dbReference>
<keyword evidence="5 6" id="KW-0694">RNA-binding</keyword>
<proteinExistence type="inferred from homology"/>
<organism evidence="8 9">
    <name type="scientific">Candidatus Campbellbacteria bacterium RIFOXYC2_FULL_35_25</name>
    <dbReference type="NCBI Taxonomy" id="1797582"/>
    <lineage>
        <taxon>Bacteria</taxon>
        <taxon>Candidatus Campbelliibacteriota</taxon>
    </lineage>
</organism>
<keyword evidence="3 6" id="KW-0255">Endonuclease</keyword>
<sequence>MLSKKSKISKKLFDQVFKEGKVYHSDSLYAKILKIGLAEENKFSIVVPKKISKKAVTRNLLKRRGFFILEKHLEKIISPYAIIFFLKKEIEFEEYEKEILNLLQKSKLLNS</sequence>
<evidence type="ECO:0000313" key="8">
    <source>
        <dbReference type="EMBL" id="OGD66941.1"/>
    </source>
</evidence>
<evidence type="ECO:0000256" key="1">
    <source>
        <dbReference type="ARBA" id="ARBA00022694"/>
    </source>
</evidence>
<keyword evidence="1 6" id="KW-0819">tRNA processing</keyword>
<evidence type="ECO:0000256" key="3">
    <source>
        <dbReference type="ARBA" id="ARBA00022759"/>
    </source>
</evidence>
<evidence type="ECO:0000313" key="9">
    <source>
        <dbReference type="Proteomes" id="UP000179003"/>
    </source>
</evidence>
<comment type="caution">
    <text evidence="8">The sequence shown here is derived from an EMBL/GenBank/DDBJ whole genome shotgun (WGS) entry which is preliminary data.</text>
</comment>
<protein>
    <recommendedName>
        <fullName evidence="6 7">Ribonuclease P protein component</fullName>
        <shortName evidence="6">RNase P protein</shortName>
        <shortName evidence="6">RNaseP protein</shortName>
        <ecNumber evidence="6 7">3.1.26.5</ecNumber>
    </recommendedName>
    <alternativeName>
        <fullName evidence="6">Protein C5</fullName>
    </alternativeName>
</protein>
<comment type="function">
    <text evidence="6">RNaseP catalyzes the removal of the 5'-leader sequence from pre-tRNA to produce the mature 5'-terminus. It can also cleave other RNA substrates such as 4.5S RNA. The protein component plays an auxiliary but essential role in vivo by binding to the 5'-leader sequence and broadening the substrate specificity of the ribozyme.</text>
</comment>
<dbReference type="SUPFAM" id="SSF54211">
    <property type="entry name" value="Ribosomal protein S5 domain 2-like"/>
    <property type="match status" value="1"/>
</dbReference>
<evidence type="ECO:0000256" key="4">
    <source>
        <dbReference type="ARBA" id="ARBA00022801"/>
    </source>
</evidence>
<keyword evidence="2 6" id="KW-0540">Nuclease</keyword>
<comment type="catalytic activity">
    <reaction evidence="6">
        <text>Endonucleolytic cleavage of RNA, removing 5'-extranucleotides from tRNA precursor.</text>
        <dbReference type="EC" id="3.1.26.5"/>
    </reaction>
</comment>
<dbReference type="Proteomes" id="UP000179003">
    <property type="component" value="Unassembled WGS sequence"/>
</dbReference>
<dbReference type="GO" id="GO:0030677">
    <property type="term" value="C:ribonuclease P complex"/>
    <property type="evidence" value="ECO:0007669"/>
    <property type="project" value="TreeGrafter"/>
</dbReference>
<dbReference type="InterPro" id="IPR014721">
    <property type="entry name" value="Ribsml_uS5_D2-typ_fold_subgr"/>
</dbReference>
<dbReference type="Gene3D" id="3.30.230.10">
    <property type="match status" value="1"/>
</dbReference>
<dbReference type="InterPro" id="IPR020568">
    <property type="entry name" value="Ribosomal_Su5_D2-typ_SF"/>
</dbReference>
<accession>A0A1F5EHS7</accession>
<dbReference type="PANTHER" id="PTHR33992">
    <property type="entry name" value="RIBONUCLEASE P PROTEIN COMPONENT"/>
    <property type="match status" value="1"/>
</dbReference>
<dbReference type="HAMAP" id="MF_00227">
    <property type="entry name" value="RNase_P"/>
    <property type="match status" value="1"/>
</dbReference>
<gene>
    <name evidence="6" type="primary">rnpA</name>
    <name evidence="8" type="ORF">A2442_00025</name>
</gene>
<dbReference type="EC" id="3.1.26.5" evidence="6 7"/>
<dbReference type="GO" id="GO:0042781">
    <property type="term" value="F:3'-tRNA processing endoribonuclease activity"/>
    <property type="evidence" value="ECO:0007669"/>
    <property type="project" value="TreeGrafter"/>
</dbReference>
<evidence type="ECO:0000256" key="2">
    <source>
        <dbReference type="ARBA" id="ARBA00022722"/>
    </source>
</evidence>
<dbReference type="GO" id="GO:0001682">
    <property type="term" value="P:tRNA 5'-leader removal"/>
    <property type="evidence" value="ECO:0007669"/>
    <property type="project" value="UniProtKB-UniRule"/>
</dbReference>
<evidence type="ECO:0000256" key="6">
    <source>
        <dbReference type="HAMAP-Rule" id="MF_00227"/>
    </source>
</evidence>
<dbReference type="GO" id="GO:0000049">
    <property type="term" value="F:tRNA binding"/>
    <property type="evidence" value="ECO:0007669"/>
    <property type="project" value="UniProtKB-UniRule"/>
</dbReference>
<dbReference type="Pfam" id="PF00825">
    <property type="entry name" value="Ribonuclease_P"/>
    <property type="match status" value="1"/>
</dbReference>
<dbReference type="PANTHER" id="PTHR33992:SF1">
    <property type="entry name" value="RIBONUCLEASE P PROTEIN COMPONENT"/>
    <property type="match status" value="1"/>
</dbReference>
<evidence type="ECO:0000256" key="5">
    <source>
        <dbReference type="ARBA" id="ARBA00022884"/>
    </source>
</evidence>
<keyword evidence="4 6" id="KW-0378">Hydrolase</keyword>